<dbReference type="SUPFAM" id="SSF48371">
    <property type="entry name" value="ARM repeat"/>
    <property type="match status" value="1"/>
</dbReference>
<reference evidence="7" key="1">
    <citation type="submission" date="2011-05" db="EMBL/GenBank/DDBJ databases">
        <authorList>
            <person name="Richards S.R."/>
            <person name="Qu J."/>
            <person name="Jiang H."/>
            <person name="Jhangiani S.N."/>
            <person name="Agravi P."/>
            <person name="Goodspeed R."/>
            <person name="Gross S."/>
            <person name="Mandapat C."/>
            <person name="Jackson L."/>
            <person name="Mathew T."/>
            <person name="Pu L."/>
            <person name="Thornton R."/>
            <person name="Saada N."/>
            <person name="Wilczek-Boney K.B."/>
            <person name="Lee S."/>
            <person name="Kovar C."/>
            <person name="Wu Y."/>
            <person name="Scherer S.E."/>
            <person name="Worley K.C."/>
            <person name="Muzny D.M."/>
            <person name="Gibbs R."/>
        </authorList>
    </citation>
    <scope>NUCLEOTIDE SEQUENCE</scope>
    <source>
        <strain evidence="7">Brora</strain>
    </source>
</reference>
<dbReference type="InterPro" id="IPR011989">
    <property type="entry name" value="ARM-like"/>
</dbReference>
<evidence type="ECO:0000256" key="3">
    <source>
        <dbReference type="ARBA" id="ARBA00022448"/>
    </source>
</evidence>
<feature type="domain" description="Importin N-terminal" evidence="5">
    <location>
        <begin position="28"/>
        <end position="92"/>
    </location>
</feature>
<dbReference type="HOGENOM" id="CLU_003886_0_0_1"/>
<dbReference type="InterPro" id="IPR058669">
    <property type="entry name" value="TPR_IPO7/11-like"/>
</dbReference>
<name>T1IKF5_STRMM</name>
<evidence type="ECO:0000256" key="2">
    <source>
        <dbReference type="ARBA" id="ARBA00007991"/>
    </source>
</evidence>
<organism evidence="6 7">
    <name type="scientific">Strigamia maritima</name>
    <name type="common">European centipede</name>
    <name type="synonym">Geophilus maritimus</name>
    <dbReference type="NCBI Taxonomy" id="126957"/>
    <lineage>
        <taxon>Eukaryota</taxon>
        <taxon>Metazoa</taxon>
        <taxon>Ecdysozoa</taxon>
        <taxon>Arthropoda</taxon>
        <taxon>Myriapoda</taxon>
        <taxon>Chilopoda</taxon>
        <taxon>Pleurostigmophora</taxon>
        <taxon>Geophilomorpha</taxon>
        <taxon>Linotaeniidae</taxon>
        <taxon>Strigamia</taxon>
    </lineage>
</organism>
<protein>
    <recommendedName>
        <fullName evidence="5">Importin N-terminal domain-containing protein</fullName>
    </recommendedName>
</protein>
<dbReference type="GO" id="GO:0005829">
    <property type="term" value="C:cytosol"/>
    <property type="evidence" value="ECO:0007669"/>
    <property type="project" value="TreeGrafter"/>
</dbReference>
<dbReference type="PANTHER" id="PTHR10997:SF7">
    <property type="entry name" value="IMPORTIN-11"/>
    <property type="match status" value="1"/>
</dbReference>
<dbReference type="GO" id="GO:0006606">
    <property type="term" value="P:protein import into nucleus"/>
    <property type="evidence" value="ECO:0007669"/>
    <property type="project" value="TreeGrafter"/>
</dbReference>
<sequence length="938" mass="107172">MNLETTLPIVLDTLSRATSQNPEILKPAEEQLKRWEIERGFYSVLLAVFSNHNIDVNVRWQAVIYFKNGVDRAISEDEKCNLRKLLLQNFNEPVNQIATQLAVLISKIARYDCPREWPELVPALLTVVKSEQELSQHRSLLTLHYVIKSLSSKRLAGDRRIFQELTGSILNFILNLYNTYTDSFLGGADSIGSLEKGLLALKIACKLVVHGIKEPHKVEESAAFINSVFVRLKTILDCRLLFTANDLLRERCEKYIILLTKVLMDVLENHPFSYVPFIKSSLELCVNCLFTNEGKVKLFERFTIHCLNLIKGIITCAEYRPAKDISQTKEPATLEAYRIICEFFTPPVLTEISRQLISQYFLLTEDDLCAWENDPEGFAADEGGEAWKFNLRPCTEVVFLSIFHEFRATLIPMLVELLRSNAAPCDPNNINMIFQKDAIYNAVGLAAFDLFDEIDFDEWFSKILQRELQIKDARYKIIRRRVIWLISQWVGVKLASDLRPLLYDSILALLSNEEDLVYLQLNFSLLFQLLQQVTEGETKMHVLHVLSFVIERVGSAIQPYTDGLIQYLPLLWNESADHNMLRCAILSTLVQLVQGLGPESEKLYPFLIPVIQLSTDLQQSVSVYLMEDGLELWLASLQNSSRMQNCLLSLCPNLIALLDTTSEHLKTCFQILQAYVLLCPEEFIQQFASIVHSCCSLVSETRSEGLVTIMKLVEVVLQTIPSQGAQLFQPLFAHVFKTVIKGEEYPMVMSMYLTIIARVLIADQNIFRLVLELVSNESGKMPEESLGKLLDVTFNKLPIVTQPERRKLLGLAITSFLSWPTNIVTDRICCLLLAVVEVLNDITRTDDAGINIDSLMIFESEDIPISDYLSEDVPETEHQRRKKLIALKDPVHTIVLKDFLHRHLLQLQQRIGAAAFKQLMQEVDFETMQQLDEYMKTC</sequence>
<comment type="subcellular location">
    <subcellularLocation>
        <location evidence="1">Nucleus</location>
    </subcellularLocation>
</comment>
<dbReference type="PhylomeDB" id="T1IKF5"/>
<dbReference type="Proteomes" id="UP000014500">
    <property type="component" value="Unassembled WGS sequence"/>
</dbReference>
<dbReference type="EMBL" id="JH430517">
    <property type="status" value="NOT_ANNOTATED_CDS"/>
    <property type="molecule type" value="Genomic_DNA"/>
</dbReference>
<dbReference type="eggNOG" id="KOG1993">
    <property type="taxonomic scope" value="Eukaryota"/>
</dbReference>
<dbReference type="InterPro" id="IPR001494">
    <property type="entry name" value="Importin-beta_N"/>
</dbReference>
<keyword evidence="3" id="KW-0813">Transport</keyword>
<proteinExistence type="inferred from homology"/>
<keyword evidence="7" id="KW-1185">Reference proteome</keyword>
<dbReference type="PROSITE" id="PS50166">
    <property type="entry name" value="IMPORTIN_B_NT"/>
    <property type="match status" value="1"/>
</dbReference>
<evidence type="ECO:0000256" key="1">
    <source>
        <dbReference type="ARBA" id="ARBA00004123"/>
    </source>
</evidence>
<dbReference type="GO" id="GO:0031267">
    <property type="term" value="F:small GTPase binding"/>
    <property type="evidence" value="ECO:0007669"/>
    <property type="project" value="InterPro"/>
</dbReference>
<dbReference type="EnsemblMetazoa" id="SMAR001403-RA">
    <property type="protein sequence ID" value="SMAR001403-PA"/>
    <property type="gene ID" value="SMAR001403"/>
</dbReference>
<dbReference type="Gene3D" id="1.25.10.10">
    <property type="entry name" value="Leucine-rich Repeat Variant"/>
    <property type="match status" value="1"/>
</dbReference>
<dbReference type="SMART" id="SM00913">
    <property type="entry name" value="IBN_N"/>
    <property type="match status" value="1"/>
</dbReference>
<evidence type="ECO:0000259" key="5">
    <source>
        <dbReference type="PROSITE" id="PS50166"/>
    </source>
</evidence>
<evidence type="ECO:0000313" key="7">
    <source>
        <dbReference type="Proteomes" id="UP000014500"/>
    </source>
</evidence>
<accession>T1IKF5</accession>
<dbReference type="GO" id="GO:0005635">
    <property type="term" value="C:nuclear envelope"/>
    <property type="evidence" value="ECO:0007669"/>
    <property type="project" value="TreeGrafter"/>
</dbReference>
<dbReference type="AlphaFoldDB" id="T1IKF5"/>
<dbReference type="PANTHER" id="PTHR10997">
    <property type="entry name" value="IMPORTIN-7, 8, 11"/>
    <property type="match status" value="1"/>
</dbReference>
<reference evidence="6" key="2">
    <citation type="submission" date="2015-02" db="UniProtKB">
        <authorList>
            <consortium name="EnsemblMetazoa"/>
        </authorList>
    </citation>
    <scope>IDENTIFICATION</scope>
</reference>
<evidence type="ECO:0000256" key="4">
    <source>
        <dbReference type="ARBA" id="ARBA00023242"/>
    </source>
</evidence>
<dbReference type="Pfam" id="PF03810">
    <property type="entry name" value="IBN_N"/>
    <property type="match status" value="1"/>
</dbReference>
<keyword evidence="4" id="KW-0539">Nucleus</keyword>
<dbReference type="Pfam" id="PF25758">
    <property type="entry name" value="TPR_IPO11"/>
    <property type="match status" value="1"/>
</dbReference>
<comment type="similarity">
    <text evidence="2">Belongs to the importin beta family.</text>
</comment>
<evidence type="ECO:0000313" key="6">
    <source>
        <dbReference type="EnsemblMetazoa" id="SMAR001403-PA"/>
    </source>
</evidence>
<dbReference type="OMA" id="SFHYVFH"/>
<dbReference type="InterPro" id="IPR016024">
    <property type="entry name" value="ARM-type_fold"/>
</dbReference>
<dbReference type="STRING" id="126957.T1IKF5"/>